<dbReference type="PROSITE" id="PS00195">
    <property type="entry name" value="GLUTAREDOXIN_1"/>
    <property type="match status" value="1"/>
</dbReference>
<dbReference type="InterPro" id="IPR011767">
    <property type="entry name" value="GLR_AS"/>
</dbReference>
<dbReference type="InterPro" id="IPR014025">
    <property type="entry name" value="Glutaredoxin_subgr"/>
</dbReference>
<proteinExistence type="predicted"/>
<evidence type="ECO:0000313" key="4">
    <source>
        <dbReference type="EMBL" id="OMJ65426.1"/>
    </source>
</evidence>
<keyword evidence="2" id="KW-0676">Redox-active center</keyword>
<protein>
    <recommendedName>
        <fullName evidence="3">Glutaredoxin domain-containing protein</fullName>
    </recommendedName>
</protein>
<evidence type="ECO:0000256" key="2">
    <source>
        <dbReference type="ARBA" id="ARBA00023284"/>
    </source>
</evidence>
<dbReference type="GO" id="GO:0034599">
    <property type="term" value="P:cellular response to oxidative stress"/>
    <property type="evidence" value="ECO:0007669"/>
    <property type="project" value="TreeGrafter"/>
</dbReference>
<dbReference type="Pfam" id="PF00462">
    <property type="entry name" value="Glutaredoxin"/>
    <property type="match status" value="1"/>
</dbReference>
<dbReference type="PROSITE" id="PS51354">
    <property type="entry name" value="GLUTAREDOXIN_2"/>
    <property type="match status" value="1"/>
</dbReference>
<organism evidence="4 5">
    <name type="scientific">Stentor coeruleus</name>
    <dbReference type="NCBI Taxonomy" id="5963"/>
    <lineage>
        <taxon>Eukaryota</taxon>
        <taxon>Sar</taxon>
        <taxon>Alveolata</taxon>
        <taxon>Ciliophora</taxon>
        <taxon>Postciliodesmatophora</taxon>
        <taxon>Heterotrichea</taxon>
        <taxon>Heterotrichida</taxon>
        <taxon>Stentoridae</taxon>
        <taxon>Stentor</taxon>
    </lineage>
</organism>
<dbReference type="Proteomes" id="UP000187209">
    <property type="component" value="Unassembled WGS sequence"/>
</dbReference>
<gene>
    <name evidence="4" type="ORF">SteCoe_38251</name>
</gene>
<dbReference type="InterPro" id="IPR002109">
    <property type="entry name" value="Glutaredoxin"/>
</dbReference>
<feature type="domain" description="Glutaredoxin" evidence="3">
    <location>
        <begin position="20"/>
        <end position="82"/>
    </location>
</feature>
<evidence type="ECO:0000256" key="1">
    <source>
        <dbReference type="ARBA" id="ARBA00023157"/>
    </source>
</evidence>
<keyword evidence="5" id="KW-1185">Reference proteome</keyword>
<dbReference type="OrthoDB" id="418495at2759"/>
<evidence type="ECO:0000259" key="3">
    <source>
        <dbReference type="Pfam" id="PF00462"/>
    </source>
</evidence>
<dbReference type="InterPro" id="IPR036249">
    <property type="entry name" value="Thioredoxin-like_sf"/>
</dbReference>
<dbReference type="EMBL" id="MPUH01002151">
    <property type="protein sequence ID" value="OMJ65426.1"/>
    <property type="molecule type" value="Genomic_DNA"/>
</dbReference>
<sequence>MESRNPNHAYLIEQIRNTPVLVYSWVHCPYCVRAKDTLRKMGITPVIYELDQMPNGDAIMNHLYEITNQETVPNIFIGGKHVGGNSDLQDGLKNGSVQSKLREAGVTFH</sequence>
<reference evidence="4 5" key="1">
    <citation type="submission" date="2016-11" db="EMBL/GenBank/DDBJ databases">
        <title>The macronuclear genome of Stentor coeruleus: a giant cell with tiny introns.</title>
        <authorList>
            <person name="Slabodnick M."/>
            <person name="Ruby J.G."/>
            <person name="Reiff S.B."/>
            <person name="Swart E.C."/>
            <person name="Gosai S."/>
            <person name="Prabakaran S."/>
            <person name="Witkowska E."/>
            <person name="Larue G.E."/>
            <person name="Fisher S."/>
            <person name="Freeman R.M."/>
            <person name="Gunawardena J."/>
            <person name="Chu W."/>
            <person name="Stover N.A."/>
            <person name="Gregory B.D."/>
            <person name="Nowacki M."/>
            <person name="Derisi J."/>
            <person name="Roy S.W."/>
            <person name="Marshall W.F."/>
            <person name="Sood P."/>
        </authorList>
    </citation>
    <scope>NUCLEOTIDE SEQUENCE [LARGE SCALE GENOMIC DNA]</scope>
    <source>
        <strain evidence="4">WM001</strain>
    </source>
</reference>
<accession>A0A1R2ALN3</accession>
<dbReference type="GO" id="GO:0005737">
    <property type="term" value="C:cytoplasm"/>
    <property type="evidence" value="ECO:0007669"/>
    <property type="project" value="TreeGrafter"/>
</dbReference>
<dbReference type="PRINTS" id="PR00160">
    <property type="entry name" value="GLUTAREDOXIN"/>
</dbReference>
<dbReference type="AlphaFoldDB" id="A0A1R2ALN3"/>
<dbReference type="Gene3D" id="3.40.30.10">
    <property type="entry name" value="Glutaredoxin"/>
    <property type="match status" value="1"/>
</dbReference>
<dbReference type="PANTHER" id="PTHR45694:SF18">
    <property type="entry name" value="GLUTAREDOXIN-1-RELATED"/>
    <property type="match status" value="1"/>
</dbReference>
<keyword evidence="1" id="KW-1015">Disulfide bond</keyword>
<evidence type="ECO:0000313" key="5">
    <source>
        <dbReference type="Proteomes" id="UP000187209"/>
    </source>
</evidence>
<name>A0A1R2ALN3_9CILI</name>
<dbReference type="GO" id="GO:0015038">
    <property type="term" value="F:glutathione disulfide oxidoreductase activity"/>
    <property type="evidence" value="ECO:0007669"/>
    <property type="project" value="TreeGrafter"/>
</dbReference>
<dbReference type="PANTHER" id="PTHR45694">
    <property type="entry name" value="GLUTAREDOXIN 2"/>
    <property type="match status" value="1"/>
</dbReference>
<comment type="caution">
    <text evidence="4">The sequence shown here is derived from an EMBL/GenBank/DDBJ whole genome shotgun (WGS) entry which is preliminary data.</text>
</comment>
<dbReference type="CDD" id="cd03419">
    <property type="entry name" value="GRX_GRXh_1_2_like"/>
    <property type="match status" value="1"/>
</dbReference>
<dbReference type="SUPFAM" id="SSF52833">
    <property type="entry name" value="Thioredoxin-like"/>
    <property type="match status" value="1"/>
</dbReference>